<dbReference type="AlphaFoldDB" id="A0AAW4PY24"/>
<evidence type="ECO:0000313" key="4">
    <source>
        <dbReference type="Proteomes" id="UP001430377"/>
    </source>
</evidence>
<dbReference type="EMBL" id="RKLR01000013">
    <property type="protein sequence ID" value="MBX0325410.1"/>
    <property type="molecule type" value="Genomic_DNA"/>
</dbReference>
<feature type="compositionally biased region" description="Low complexity" evidence="1">
    <location>
        <begin position="174"/>
        <end position="191"/>
    </location>
</feature>
<dbReference type="InterPro" id="IPR028096">
    <property type="entry name" value="EfeO_Cupredoxin"/>
</dbReference>
<protein>
    <submittedName>
        <fullName evidence="3">Cupredoxin domain-containing protein</fullName>
    </submittedName>
</protein>
<dbReference type="Proteomes" id="UP001430377">
    <property type="component" value="Unassembled WGS sequence"/>
</dbReference>
<feature type="region of interest" description="Disordered" evidence="1">
    <location>
        <begin position="19"/>
        <end position="75"/>
    </location>
</feature>
<evidence type="ECO:0000259" key="2">
    <source>
        <dbReference type="Pfam" id="PF13473"/>
    </source>
</evidence>
<dbReference type="InterPro" id="IPR052721">
    <property type="entry name" value="ET_Amicyanin"/>
</dbReference>
<proteinExistence type="predicted"/>
<comment type="caution">
    <text evidence="3">The sequence shown here is derived from an EMBL/GenBank/DDBJ whole genome shotgun (WGS) entry which is preliminary data.</text>
</comment>
<dbReference type="Pfam" id="PF13473">
    <property type="entry name" value="Cupredoxin_1"/>
    <property type="match status" value="1"/>
</dbReference>
<reference evidence="3 4" key="1">
    <citation type="submission" date="2021-06" db="EMBL/GenBank/DDBJ databases">
        <title>Halomicroarcula sp. a new haloarchaeum isolated from saline soil.</title>
        <authorList>
            <person name="Duran-Viseras A."/>
            <person name="Sanchez-Porro C."/>
            <person name="Ventosa A."/>
        </authorList>
    </citation>
    <scope>NUCLEOTIDE SEQUENCE [LARGE SCALE GENOMIC DNA]</scope>
    <source>
        <strain evidence="3 4">F13</strain>
    </source>
</reference>
<dbReference type="PANTHER" id="PTHR36507">
    <property type="entry name" value="BLL1555 PROTEIN"/>
    <property type="match status" value="1"/>
</dbReference>
<gene>
    <name evidence="3" type="ORF">EGH21_20495</name>
</gene>
<dbReference type="InterPro" id="IPR008972">
    <property type="entry name" value="Cupredoxin"/>
</dbReference>
<feature type="domain" description="EfeO-type cupredoxin-like" evidence="2">
    <location>
        <begin position="87"/>
        <end position="169"/>
    </location>
</feature>
<feature type="compositionally biased region" description="Low complexity" evidence="1">
    <location>
        <begin position="32"/>
        <end position="69"/>
    </location>
</feature>
<evidence type="ECO:0000313" key="3">
    <source>
        <dbReference type="EMBL" id="MBX0325410.1"/>
    </source>
</evidence>
<accession>A0AAW4PY24</accession>
<dbReference type="SUPFAM" id="SSF49503">
    <property type="entry name" value="Cupredoxins"/>
    <property type="match status" value="1"/>
</dbReference>
<dbReference type="RefSeq" id="WP_220620274.1">
    <property type="nucleotide sequence ID" value="NZ_RKLR01000013.1"/>
</dbReference>
<organism evidence="3 4">
    <name type="scientific">Haloarcula rubra</name>
    <dbReference type="NCBI Taxonomy" id="2487747"/>
    <lineage>
        <taxon>Archaea</taxon>
        <taxon>Methanobacteriati</taxon>
        <taxon>Methanobacteriota</taxon>
        <taxon>Stenosarchaea group</taxon>
        <taxon>Halobacteria</taxon>
        <taxon>Halobacteriales</taxon>
        <taxon>Haloarculaceae</taxon>
        <taxon>Haloarcula</taxon>
    </lineage>
</organism>
<dbReference type="Gene3D" id="2.60.40.420">
    <property type="entry name" value="Cupredoxins - blue copper proteins"/>
    <property type="match status" value="1"/>
</dbReference>
<dbReference type="PROSITE" id="PS51257">
    <property type="entry name" value="PROKAR_LIPOPROTEIN"/>
    <property type="match status" value="1"/>
</dbReference>
<dbReference type="PANTHER" id="PTHR36507:SF1">
    <property type="entry name" value="BLL1555 PROTEIN"/>
    <property type="match status" value="1"/>
</dbReference>
<keyword evidence="4" id="KW-1185">Reference proteome</keyword>
<feature type="region of interest" description="Disordered" evidence="1">
    <location>
        <begin position="174"/>
        <end position="201"/>
    </location>
</feature>
<sequence length="201" mass="20912">MDRRTFLTRGALVTAPLVAGCSGQQGDGGGSPTVTDTETPTDTRTPTATQTATETPTASEPTTTGTPTAGQQAYPGYEWGRLSGVEPEPTTTIRMANTEFHPLVAEVTSGTGLTVTNEDVARHTITVPALDVDETVDSGASVSFTVQQTGTFDYVCTFHPPRMLGRLVVTAAEQPTTTSTATDTPTETATPTPVPDDDGGY</sequence>
<name>A0AAW4PY24_9EURY</name>
<evidence type="ECO:0000256" key="1">
    <source>
        <dbReference type="SAM" id="MobiDB-lite"/>
    </source>
</evidence>